<protein>
    <recommendedName>
        <fullName evidence="1">Transposase IS200-like domain-containing protein</fullName>
    </recommendedName>
</protein>
<proteinExistence type="predicted"/>
<dbReference type="InterPro" id="IPR036515">
    <property type="entry name" value="Transposase_17_sf"/>
</dbReference>
<dbReference type="GO" id="GO:0006313">
    <property type="term" value="P:DNA transposition"/>
    <property type="evidence" value="ECO:0007669"/>
    <property type="project" value="InterPro"/>
</dbReference>
<dbReference type="InterPro" id="IPR002686">
    <property type="entry name" value="Transposase_17"/>
</dbReference>
<comment type="caution">
    <text evidence="2">The sequence shown here is derived from an EMBL/GenBank/DDBJ whole genome shotgun (WGS) entry which is preliminary data.</text>
</comment>
<reference evidence="2 3" key="1">
    <citation type="submission" date="2017-09" db="EMBL/GenBank/DDBJ databases">
        <title>Depth-based differentiation of microbial function through sediment-hosted aquifers and enrichment of novel symbionts in the deep terrestrial subsurface.</title>
        <authorList>
            <person name="Probst A.J."/>
            <person name="Ladd B."/>
            <person name="Jarett J.K."/>
            <person name="Geller-Mcgrath D.E."/>
            <person name="Sieber C.M."/>
            <person name="Emerson J.B."/>
            <person name="Anantharaman K."/>
            <person name="Thomas B.C."/>
            <person name="Malmstrom R."/>
            <person name="Stieglmeier M."/>
            <person name="Klingl A."/>
            <person name="Woyke T."/>
            <person name="Ryan C.M."/>
            <person name="Banfield J.F."/>
        </authorList>
    </citation>
    <scope>NUCLEOTIDE SEQUENCE [LARGE SCALE GENOMIC DNA]</scope>
    <source>
        <strain evidence="2">CG23_combo_of_CG06-09_8_20_14_all_35_49</strain>
    </source>
</reference>
<dbReference type="PANTHER" id="PTHR34322:SF2">
    <property type="entry name" value="TRANSPOSASE IS200-LIKE DOMAIN-CONTAINING PROTEIN"/>
    <property type="match status" value="1"/>
</dbReference>
<accession>A0A2G9Y7M3</accession>
<evidence type="ECO:0000313" key="3">
    <source>
        <dbReference type="Proteomes" id="UP000231025"/>
    </source>
</evidence>
<evidence type="ECO:0000259" key="1">
    <source>
        <dbReference type="SMART" id="SM01321"/>
    </source>
</evidence>
<dbReference type="SUPFAM" id="SSF143422">
    <property type="entry name" value="Transposase IS200-like"/>
    <property type="match status" value="1"/>
</dbReference>
<dbReference type="AlphaFoldDB" id="A0A2G9Y7M3"/>
<dbReference type="PANTHER" id="PTHR34322">
    <property type="entry name" value="TRANSPOSASE, Y1_TNP DOMAIN-CONTAINING"/>
    <property type="match status" value="1"/>
</dbReference>
<dbReference type="SMART" id="SM01321">
    <property type="entry name" value="Y1_Tnp"/>
    <property type="match status" value="1"/>
</dbReference>
<dbReference type="EMBL" id="PCRE01000015">
    <property type="protein sequence ID" value="PIP15206.1"/>
    <property type="molecule type" value="Genomic_DNA"/>
</dbReference>
<dbReference type="Gene3D" id="3.30.70.1290">
    <property type="entry name" value="Transposase IS200-like"/>
    <property type="match status" value="1"/>
</dbReference>
<sequence length="225" mass="27162">MPKRRINFINGEYYHVFNKTIESKQIFTNNHLPSTFLEISRYYRSLKARLRFSDYKRLIDINKNLILKEILISAYFKVEILSYCLMQTHFHFLLKQLSENGISKFIGDTLNSFTRYFNIKFERKGPIFLPRFKAVLIKSEEQLKHVSRYIHLNPYSDGLIKSIDKLENYPWSSFKEYFPNSSQKLSNPDFILGLFNNDKLRYKKFVFDNADYQKSLEHIKHIDRW</sequence>
<feature type="domain" description="Transposase IS200-like" evidence="1">
    <location>
        <begin position="9"/>
        <end position="153"/>
    </location>
</feature>
<gene>
    <name evidence="2" type="ORF">COX47_01145</name>
</gene>
<organism evidence="2 3">
    <name type="scientific">Candidatus Roizmanbacteria bacterium CG23_combo_of_CG06-09_8_20_14_all_35_49</name>
    <dbReference type="NCBI Taxonomy" id="1974863"/>
    <lineage>
        <taxon>Bacteria</taxon>
        <taxon>Candidatus Roizmaniibacteriota</taxon>
    </lineage>
</organism>
<dbReference type="GO" id="GO:0004803">
    <property type="term" value="F:transposase activity"/>
    <property type="evidence" value="ECO:0007669"/>
    <property type="project" value="InterPro"/>
</dbReference>
<evidence type="ECO:0000313" key="2">
    <source>
        <dbReference type="EMBL" id="PIP15206.1"/>
    </source>
</evidence>
<name>A0A2G9Y7M3_9BACT</name>
<dbReference type="Proteomes" id="UP000231025">
    <property type="component" value="Unassembled WGS sequence"/>
</dbReference>
<dbReference type="Pfam" id="PF01797">
    <property type="entry name" value="Y1_Tnp"/>
    <property type="match status" value="1"/>
</dbReference>
<dbReference type="GO" id="GO:0003677">
    <property type="term" value="F:DNA binding"/>
    <property type="evidence" value="ECO:0007669"/>
    <property type="project" value="InterPro"/>
</dbReference>